<sequence>MRTFLLILAISFTLLSVVFAALPMDTLAFAPILLALLFIFLAFKKSDVAQRKFPKRLFIIAYLCALIVLGKTFFIKDKVAVDTQFEQQKKNTKQDAKKDLEQLEKDLE</sequence>
<evidence type="ECO:0008006" key="5">
    <source>
        <dbReference type="Google" id="ProtNLM"/>
    </source>
</evidence>
<evidence type="ECO:0000313" key="3">
    <source>
        <dbReference type="EMBL" id="RAR72795.1"/>
    </source>
</evidence>
<proteinExistence type="predicted"/>
<comment type="caution">
    <text evidence="3">The sequence shown here is derived from an EMBL/GenBank/DDBJ whole genome shotgun (WGS) entry which is preliminary data.</text>
</comment>
<keyword evidence="2" id="KW-0472">Membrane</keyword>
<evidence type="ECO:0000256" key="2">
    <source>
        <dbReference type="SAM" id="Phobius"/>
    </source>
</evidence>
<keyword evidence="2" id="KW-0812">Transmembrane</keyword>
<dbReference type="RefSeq" id="WP_146739542.1">
    <property type="nucleotide sequence ID" value="NZ_QLSZ01000004.1"/>
</dbReference>
<feature type="transmembrane region" description="Helical" evidence="2">
    <location>
        <begin position="30"/>
        <end position="45"/>
    </location>
</feature>
<keyword evidence="4" id="KW-1185">Reference proteome</keyword>
<name>A0A328YJ54_9FLAO</name>
<feature type="transmembrane region" description="Helical" evidence="2">
    <location>
        <begin position="57"/>
        <end position="75"/>
    </location>
</feature>
<feature type="region of interest" description="Disordered" evidence="1">
    <location>
        <begin position="88"/>
        <end position="108"/>
    </location>
</feature>
<dbReference type="AlphaFoldDB" id="A0A328YJ54"/>
<keyword evidence="2" id="KW-1133">Transmembrane helix</keyword>
<evidence type="ECO:0000256" key="1">
    <source>
        <dbReference type="SAM" id="MobiDB-lite"/>
    </source>
</evidence>
<protein>
    <recommendedName>
        <fullName evidence="5">FUSC family protein</fullName>
    </recommendedName>
</protein>
<gene>
    <name evidence="3" type="ORF">CLV55_10454</name>
</gene>
<reference evidence="3 4" key="1">
    <citation type="submission" date="2018-06" db="EMBL/GenBank/DDBJ databases">
        <title>Genomic Encyclopedia of Archaeal and Bacterial Type Strains, Phase II (KMG-II): from individual species to whole genera.</title>
        <authorList>
            <person name="Goeker M."/>
        </authorList>
    </citation>
    <scope>NUCLEOTIDE SEQUENCE [LARGE SCALE GENOMIC DNA]</scope>
    <source>
        <strain evidence="3 4">DSM 25663</strain>
    </source>
</reference>
<evidence type="ECO:0000313" key="4">
    <source>
        <dbReference type="Proteomes" id="UP000248840"/>
    </source>
</evidence>
<dbReference type="Proteomes" id="UP000248840">
    <property type="component" value="Unassembled WGS sequence"/>
</dbReference>
<organism evidence="3 4">
    <name type="scientific">Flavobacterium aciduliphilum</name>
    <dbReference type="NCBI Taxonomy" id="1101402"/>
    <lineage>
        <taxon>Bacteria</taxon>
        <taxon>Pseudomonadati</taxon>
        <taxon>Bacteroidota</taxon>
        <taxon>Flavobacteriia</taxon>
        <taxon>Flavobacteriales</taxon>
        <taxon>Flavobacteriaceae</taxon>
        <taxon>Flavobacterium</taxon>
    </lineage>
</organism>
<dbReference type="OrthoDB" id="1376117at2"/>
<dbReference type="EMBL" id="QLSZ01000004">
    <property type="protein sequence ID" value="RAR72795.1"/>
    <property type="molecule type" value="Genomic_DNA"/>
</dbReference>
<accession>A0A328YJ54</accession>